<organism evidence="10 11">
    <name type="scientific">Candidatus Uhrbacteria bacterium RIFCSPLOWO2_02_FULL_48_18</name>
    <dbReference type="NCBI Taxonomy" id="1802408"/>
    <lineage>
        <taxon>Bacteria</taxon>
        <taxon>Candidatus Uhriibacteriota</taxon>
    </lineage>
</organism>
<reference evidence="10 11" key="1">
    <citation type="journal article" date="2016" name="Nat. Commun.">
        <title>Thousands of microbial genomes shed light on interconnected biogeochemical processes in an aquifer system.</title>
        <authorList>
            <person name="Anantharaman K."/>
            <person name="Brown C.T."/>
            <person name="Hug L.A."/>
            <person name="Sharon I."/>
            <person name="Castelle C.J."/>
            <person name="Probst A.J."/>
            <person name="Thomas B.C."/>
            <person name="Singh A."/>
            <person name="Wilkins M.J."/>
            <person name="Karaoz U."/>
            <person name="Brodie E.L."/>
            <person name="Williams K.H."/>
            <person name="Hubbard S.S."/>
            <person name="Banfield J.F."/>
        </authorList>
    </citation>
    <scope>NUCLEOTIDE SEQUENCE [LARGE SCALE GENOMIC DNA]</scope>
</reference>
<evidence type="ECO:0000256" key="6">
    <source>
        <dbReference type="ARBA" id="ARBA00048247"/>
    </source>
</evidence>
<accession>A0A1F7V7A3</accession>
<comment type="similarity">
    <text evidence="1">In the C-terminal section; belongs to the transferase hexapeptide repeat family.</text>
</comment>
<dbReference type="GO" id="GO:0003977">
    <property type="term" value="F:UDP-N-acetylglucosamine diphosphorylase activity"/>
    <property type="evidence" value="ECO:0007669"/>
    <property type="project" value="UniProtKB-EC"/>
</dbReference>
<evidence type="ECO:0000256" key="5">
    <source>
        <dbReference type="ARBA" id="ARBA00023315"/>
    </source>
</evidence>
<dbReference type="InterPro" id="IPR029044">
    <property type="entry name" value="Nucleotide-diphossugar_trans"/>
</dbReference>
<proteinExistence type="inferred from homology"/>
<keyword evidence="5" id="KW-0012">Acyltransferase</keyword>
<evidence type="ECO:0000256" key="2">
    <source>
        <dbReference type="ARBA" id="ARBA00007947"/>
    </source>
</evidence>
<comment type="catalytic activity">
    <reaction evidence="6">
        <text>alpha-D-glucosamine 1-phosphate + acetyl-CoA = N-acetyl-alpha-D-glucosamine 1-phosphate + CoA + H(+)</text>
        <dbReference type="Rhea" id="RHEA:13725"/>
        <dbReference type="ChEBI" id="CHEBI:15378"/>
        <dbReference type="ChEBI" id="CHEBI:57287"/>
        <dbReference type="ChEBI" id="CHEBI:57288"/>
        <dbReference type="ChEBI" id="CHEBI:57776"/>
        <dbReference type="ChEBI" id="CHEBI:58516"/>
        <dbReference type="EC" id="2.3.1.157"/>
    </reaction>
</comment>
<evidence type="ECO:0000256" key="3">
    <source>
        <dbReference type="ARBA" id="ARBA00022679"/>
    </source>
</evidence>
<comment type="similarity">
    <text evidence="2">In the N-terminal section; belongs to the N-acetylglucosamine-1-phosphate uridyltransferase family.</text>
</comment>
<gene>
    <name evidence="10" type="ORF">A3I41_01925</name>
</gene>
<dbReference type="Pfam" id="PF12804">
    <property type="entry name" value="NTP_transf_3"/>
    <property type="match status" value="1"/>
</dbReference>
<evidence type="ECO:0000256" key="7">
    <source>
        <dbReference type="ARBA" id="ARBA00048493"/>
    </source>
</evidence>
<evidence type="ECO:0000313" key="11">
    <source>
        <dbReference type="Proteomes" id="UP000176593"/>
    </source>
</evidence>
<dbReference type="InterPro" id="IPR025877">
    <property type="entry name" value="MobA-like_NTP_Trfase"/>
</dbReference>
<evidence type="ECO:0000256" key="1">
    <source>
        <dbReference type="ARBA" id="ARBA00007707"/>
    </source>
</evidence>
<protein>
    <recommendedName>
        <fullName evidence="9">MobA-like NTP transferase domain-containing protein</fullName>
    </recommendedName>
</protein>
<evidence type="ECO:0000256" key="8">
    <source>
        <dbReference type="ARBA" id="ARBA00049628"/>
    </source>
</evidence>
<evidence type="ECO:0000256" key="4">
    <source>
        <dbReference type="ARBA" id="ARBA00022695"/>
    </source>
</evidence>
<name>A0A1F7V7A3_9BACT</name>
<dbReference type="EMBL" id="MGEQ01000010">
    <property type="protein sequence ID" value="OGL86301.1"/>
    <property type="molecule type" value="Genomic_DNA"/>
</dbReference>
<comment type="catalytic activity">
    <reaction evidence="7">
        <text>N-acetyl-alpha-D-glucosamine 1-phosphate + UTP + H(+) = UDP-N-acetyl-alpha-D-glucosamine + diphosphate</text>
        <dbReference type="Rhea" id="RHEA:13509"/>
        <dbReference type="ChEBI" id="CHEBI:15378"/>
        <dbReference type="ChEBI" id="CHEBI:33019"/>
        <dbReference type="ChEBI" id="CHEBI:46398"/>
        <dbReference type="ChEBI" id="CHEBI:57705"/>
        <dbReference type="ChEBI" id="CHEBI:57776"/>
        <dbReference type="EC" id="2.7.7.23"/>
    </reaction>
</comment>
<dbReference type="PANTHER" id="PTHR43584:SF3">
    <property type="entry name" value="BIFUNCTIONAL PROTEIN GLMU"/>
    <property type="match status" value="1"/>
</dbReference>
<dbReference type="PANTHER" id="PTHR43584">
    <property type="entry name" value="NUCLEOTIDYL TRANSFERASE"/>
    <property type="match status" value="1"/>
</dbReference>
<comment type="function">
    <text evidence="8">Catalyzes the last two sequential reactions in the de novo biosynthetic pathway for UDP-N-acetylglucosamine (UDP-GlcNAc). The C-terminal domain catalyzes the transfer of acetyl group from acetyl coenzyme A to glucosamine-1-phosphate (GlcN-1-P) to produce N-acetylglucosamine-1-phosphate (GlcNAc-1-P), which is converted into UDP-GlcNAc by the transfer of uridine 5-monophosphate (from uridine 5-triphosphate), a reaction catalyzed by the N-terminal domain.</text>
</comment>
<dbReference type="GO" id="GO:0019134">
    <property type="term" value="F:glucosamine-1-phosphate N-acetyltransferase activity"/>
    <property type="evidence" value="ECO:0007669"/>
    <property type="project" value="UniProtKB-EC"/>
</dbReference>
<dbReference type="InterPro" id="IPR050065">
    <property type="entry name" value="GlmU-like"/>
</dbReference>
<dbReference type="AlphaFoldDB" id="A0A1F7V7A3"/>
<keyword evidence="4" id="KW-0548">Nucleotidyltransferase</keyword>
<keyword evidence="3" id="KW-0808">Transferase</keyword>
<comment type="caution">
    <text evidence="10">The sequence shown here is derived from an EMBL/GenBank/DDBJ whole genome shotgun (WGS) entry which is preliminary data.</text>
</comment>
<dbReference type="Proteomes" id="UP000176593">
    <property type="component" value="Unassembled WGS sequence"/>
</dbReference>
<dbReference type="CDD" id="cd02540">
    <property type="entry name" value="GT2_GlmU_N_bac"/>
    <property type="match status" value="1"/>
</dbReference>
<evidence type="ECO:0000259" key="9">
    <source>
        <dbReference type="Pfam" id="PF12804"/>
    </source>
</evidence>
<evidence type="ECO:0000313" key="10">
    <source>
        <dbReference type="EMBL" id="OGL86301.1"/>
    </source>
</evidence>
<dbReference type="Gene3D" id="3.90.550.10">
    <property type="entry name" value="Spore Coat Polysaccharide Biosynthesis Protein SpsA, Chain A"/>
    <property type="match status" value="1"/>
</dbReference>
<dbReference type="SUPFAM" id="SSF53448">
    <property type="entry name" value="Nucleotide-diphospho-sugar transferases"/>
    <property type="match status" value="1"/>
</dbReference>
<feature type="domain" description="MobA-like NTP transferase" evidence="9">
    <location>
        <begin position="6"/>
        <end position="131"/>
    </location>
</feature>
<sequence length="253" mass="28047">MKFRIVILAAGKGTRMKQDIPKALTPVAGKPILQHLLESIEASGLEGNPVVVIGKDSPRLGEVIGRTCSHAIQEEQLGTGHAVRCTQEFVEDADALIVLYGDHPFLSASTLNRLASTHSDRAAHVTMATTTLPSTEGWYKAFEKWGRILRDESGRVIGNKQFKDASEEQKQILERDPALFCFRTDWLWDRLAQLKNENAQGEYYLTDLVAMAFEEGIDIPTVSIPPEEAIGINTPEEKEIAEEILRKCYGLAS</sequence>